<dbReference type="AlphaFoldDB" id="A0A0C9Z0A5"/>
<protein>
    <submittedName>
        <fullName evidence="1">Uncharacterized protein</fullName>
    </submittedName>
</protein>
<proteinExistence type="predicted"/>
<dbReference type="InterPro" id="IPR041078">
    <property type="entry name" value="Plavaka"/>
</dbReference>
<reference evidence="2" key="2">
    <citation type="submission" date="2015-01" db="EMBL/GenBank/DDBJ databases">
        <title>Evolutionary Origins and Diversification of the Mycorrhizal Mutualists.</title>
        <authorList>
            <consortium name="DOE Joint Genome Institute"/>
            <consortium name="Mycorrhizal Genomics Consortium"/>
            <person name="Kohler A."/>
            <person name="Kuo A."/>
            <person name="Nagy L.G."/>
            <person name="Floudas D."/>
            <person name="Copeland A."/>
            <person name="Barry K.W."/>
            <person name="Cichocki N."/>
            <person name="Veneault-Fourrey C."/>
            <person name="LaButti K."/>
            <person name="Lindquist E.A."/>
            <person name="Lipzen A."/>
            <person name="Lundell T."/>
            <person name="Morin E."/>
            <person name="Murat C."/>
            <person name="Riley R."/>
            <person name="Ohm R."/>
            <person name="Sun H."/>
            <person name="Tunlid A."/>
            <person name="Henrissat B."/>
            <person name="Grigoriev I.V."/>
            <person name="Hibbett D.S."/>
            <person name="Martin F."/>
        </authorList>
    </citation>
    <scope>NUCLEOTIDE SEQUENCE [LARGE SCALE GENOMIC DNA]</scope>
    <source>
        <strain evidence="2">441</strain>
    </source>
</reference>
<accession>A0A0C9Z0A5</accession>
<name>A0A0C9Z0A5_9AGAM</name>
<reference evidence="1 2" key="1">
    <citation type="submission" date="2014-04" db="EMBL/GenBank/DDBJ databases">
        <authorList>
            <consortium name="DOE Joint Genome Institute"/>
            <person name="Kuo A."/>
            <person name="Kohler A."/>
            <person name="Costa M.D."/>
            <person name="Nagy L.G."/>
            <person name="Floudas D."/>
            <person name="Copeland A."/>
            <person name="Barry K.W."/>
            <person name="Cichocki N."/>
            <person name="Veneault-Fourrey C."/>
            <person name="LaButti K."/>
            <person name="Lindquist E.A."/>
            <person name="Lipzen A."/>
            <person name="Lundell T."/>
            <person name="Morin E."/>
            <person name="Murat C."/>
            <person name="Sun H."/>
            <person name="Tunlid A."/>
            <person name="Henrissat B."/>
            <person name="Grigoriev I.V."/>
            <person name="Hibbett D.S."/>
            <person name="Martin F."/>
            <person name="Nordberg H.P."/>
            <person name="Cantor M.N."/>
            <person name="Hua S.X."/>
        </authorList>
    </citation>
    <scope>NUCLEOTIDE SEQUENCE [LARGE SCALE GENOMIC DNA]</scope>
    <source>
        <strain evidence="1 2">441</strain>
    </source>
</reference>
<dbReference type="STRING" id="765257.A0A0C9Z0A5"/>
<keyword evidence="2" id="KW-1185">Reference proteome</keyword>
<organism evidence="1 2">
    <name type="scientific">Pisolithus microcarpus 441</name>
    <dbReference type="NCBI Taxonomy" id="765257"/>
    <lineage>
        <taxon>Eukaryota</taxon>
        <taxon>Fungi</taxon>
        <taxon>Dikarya</taxon>
        <taxon>Basidiomycota</taxon>
        <taxon>Agaricomycotina</taxon>
        <taxon>Agaricomycetes</taxon>
        <taxon>Agaricomycetidae</taxon>
        <taxon>Boletales</taxon>
        <taxon>Sclerodermatineae</taxon>
        <taxon>Pisolithaceae</taxon>
        <taxon>Pisolithus</taxon>
    </lineage>
</organism>
<sequence length="158" mass="17754">MWTGNWWWDVQTKLPEGAVVAPVILSLDKTSLLQFSGDKKAWPVYLTIGNISKDVRCQVSAHATVLIGYLPVSKLECFQKKTRSLVGYRLFHHSMSLLLCPLANASHHGRDMVCADGYLRHIHPILVVYIADFPEQCLVACNKESRCPRCLVKSNKCG</sequence>
<dbReference type="OrthoDB" id="2418900at2759"/>
<feature type="non-terminal residue" evidence="1">
    <location>
        <position position="1"/>
    </location>
</feature>
<dbReference type="EMBL" id="KN833779">
    <property type="protein sequence ID" value="KIK19719.1"/>
    <property type="molecule type" value="Genomic_DNA"/>
</dbReference>
<dbReference type="HOGENOM" id="CLU_006344_8_3_1"/>
<gene>
    <name evidence="1" type="ORF">PISMIDRAFT_54446</name>
</gene>
<dbReference type="Proteomes" id="UP000054018">
    <property type="component" value="Unassembled WGS sequence"/>
</dbReference>
<evidence type="ECO:0000313" key="2">
    <source>
        <dbReference type="Proteomes" id="UP000054018"/>
    </source>
</evidence>
<dbReference type="Pfam" id="PF18759">
    <property type="entry name" value="Plavaka"/>
    <property type="match status" value="1"/>
</dbReference>
<evidence type="ECO:0000313" key="1">
    <source>
        <dbReference type="EMBL" id="KIK19719.1"/>
    </source>
</evidence>